<comment type="caution">
    <text evidence="1">The sequence shown here is derived from an EMBL/GenBank/DDBJ whole genome shotgun (WGS) entry which is preliminary data.</text>
</comment>
<name>A0ABV2AI90_9EUKA</name>
<organism evidence="1 2">
    <name type="scientific">Bonamia ostreae</name>
    <dbReference type="NCBI Taxonomy" id="126728"/>
    <lineage>
        <taxon>Eukaryota</taxon>
        <taxon>Sar</taxon>
        <taxon>Rhizaria</taxon>
        <taxon>Endomyxa</taxon>
        <taxon>Ascetosporea</taxon>
        <taxon>Haplosporida</taxon>
        <taxon>Bonamia</taxon>
    </lineage>
</organism>
<reference evidence="1 2" key="1">
    <citation type="journal article" date="2024" name="BMC Biol.">
        <title>Comparative genomics of Ascetosporea gives new insight into the evolutionary basis for animal parasitism in Rhizaria.</title>
        <authorList>
            <person name="Hiltunen Thoren M."/>
            <person name="Onut-Brannstrom I."/>
            <person name="Alfjorden A."/>
            <person name="Peckova H."/>
            <person name="Swords F."/>
            <person name="Hooper C."/>
            <person name="Holzer A.S."/>
            <person name="Bass D."/>
            <person name="Burki F."/>
        </authorList>
    </citation>
    <scope>NUCLEOTIDE SEQUENCE [LARGE SCALE GENOMIC DNA]</scope>
    <source>
        <strain evidence="1">20-A016</strain>
    </source>
</reference>
<accession>A0ABV2AI90</accession>
<keyword evidence="2" id="KW-1185">Reference proteome</keyword>
<dbReference type="EMBL" id="JBDODL010000278">
    <property type="protein sequence ID" value="MES1919400.1"/>
    <property type="molecule type" value="Genomic_DNA"/>
</dbReference>
<evidence type="ECO:0000313" key="1">
    <source>
        <dbReference type="EMBL" id="MES1919400.1"/>
    </source>
</evidence>
<sequence>MKNSKERPKRNKNKNKIASLEKIKRIREGDASVFEEMDSNSNDLFVHVTEKEFKDLAEEKNEFIVGSF</sequence>
<gene>
    <name evidence="1" type="ORF">MHBO_001238</name>
</gene>
<evidence type="ECO:0000313" key="2">
    <source>
        <dbReference type="Proteomes" id="UP001439008"/>
    </source>
</evidence>
<dbReference type="Proteomes" id="UP001439008">
    <property type="component" value="Unassembled WGS sequence"/>
</dbReference>
<protein>
    <submittedName>
        <fullName evidence="1">Uncharacterized protein</fullName>
    </submittedName>
</protein>
<proteinExistence type="predicted"/>